<dbReference type="InterPro" id="IPR017900">
    <property type="entry name" value="4Fe4S_Fe_S_CS"/>
</dbReference>
<dbReference type="GO" id="GO:0005886">
    <property type="term" value="C:plasma membrane"/>
    <property type="evidence" value="ECO:0007669"/>
    <property type="project" value="TreeGrafter"/>
</dbReference>
<dbReference type="InterPro" id="IPR021872">
    <property type="entry name" value="Csal_0991-like_N"/>
</dbReference>
<feature type="domain" description="4Fe-4S ferredoxin-type" evidence="7">
    <location>
        <begin position="321"/>
        <end position="350"/>
    </location>
</feature>
<dbReference type="Pfam" id="PF11982">
    <property type="entry name" value="DUF3483"/>
    <property type="match status" value="1"/>
</dbReference>
<dbReference type="Pfam" id="PF13187">
    <property type="entry name" value="Fer4_9"/>
    <property type="match status" value="1"/>
</dbReference>
<dbReference type="SUPFAM" id="SSF46548">
    <property type="entry name" value="alpha-helical ferredoxin"/>
    <property type="match status" value="1"/>
</dbReference>
<dbReference type="STRING" id="937218.SAMN06297251_12156"/>
<evidence type="ECO:0000313" key="8">
    <source>
        <dbReference type="EMBL" id="SMD04944.1"/>
    </source>
</evidence>
<evidence type="ECO:0000259" key="7">
    <source>
        <dbReference type="PROSITE" id="PS51379"/>
    </source>
</evidence>
<accession>A0A1W2E5D2</accession>
<dbReference type="GO" id="GO:0051539">
    <property type="term" value="F:4 iron, 4 sulfur cluster binding"/>
    <property type="evidence" value="ECO:0007669"/>
    <property type="project" value="UniProtKB-KW"/>
</dbReference>
<dbReference type="PANTHER" id="PTHR43255">
    <property type="entry name" value="IRON-SULFUR-BINDING OXIDOREDUCTASE FADF-RELATED-RELATED"/>
    <property type="match status" value="1"/>
</dbReference>
<evidence type="ECO:0000256" key="5">
    <source>
        <dbReference type="ARBA" id="ARBA00023014"/>
    </source>
</evidence>
<keyword evidence="3" id="KW-0560">Oxidoreductase</keyword>
<feature type="domain" description="4Fe-4S ferredoxin-type" evidence="7">
    <location>
        <begin position="244"/>
        <end position="274"/>
    </location>
</feature>
<evidence type="ECO:0000256" key="2">
    <source>
        <dbReference type="ARBA" id="ARBA00022723"/>
    </source>
</evidence>
<evidence type="ECO:0000256" key="6">
    <source>
        <dbReference type="SAM" id="Phobius"/>
    </source>
</evidence>
<name>A0A1W2E5D2_9HYPH</name>
<dbReference type="GO" id="GO:0016491">
    <property type="term" value="F:oxidoreductase activity"/>
    <property type="evidence" value="ECO:0007669"/>
    <property type="project" value="UniProtKB-KW"/>
</dbReference>
<keyword evidence="6" id="KW-0812">Transmembrane</keyword>
<dbReference type="InterPro" id="IPR051460">
    <property type="entry name" value="HdrC_iron-sulfur_subunit"/>
</dbReference>
<keyword evidence="5" id="KW-0411">Iron-sulfur</keyword>
<keyword evidence="2" id="KW-0479">Metal-binding</keyword>
<dbReference type="PROSITE" id="PS00198">
    <property type="entry name" value="4FE4S_FER_1"/>
    <property type="match status" value="2"/>
</dbReference>
<feature type="transmembrane region" description="Helical" evidence="6">
    <location>
        <begin position="14"/>
        <end position="36"/>
    </location>
</feature>
<feature type="transmembrane region" description="Helical" evidence="6">
    <location>
        <begin position="143"/>
        <end position="165"/>
    </location>
</feature>
<organism evidence="8 9">
    <name type="scientific">Fulvimarina manganoxydans</name>
    <dbReference type="NCBI Taxonomy" id="937218"/>
    <lineage>
        <taxon>Bacteria</taxon>
        <taxon>Pseudomonadati</taxon>
        <taxon>Pseudomonadota</taxon>
        <taxon>Alphaproteobacteria</taxon>
        <taxon>Hyphomicrobiales</taxon>
        <taxon>Aurantimonadaceae</taxon>
        <taxon>Fulvimarina</taxon>
    </lineage>
</organism>
<evidence type="ECO:0000256" key="4">
    <source>
        <dbReference type="ARBA" id="ARBA00023004"/>
    </source>
</evidence>
<dbReference type="InterPro" id="IPR017896">
    <property type="entry name" value="4Fe4S_Fe-S-bd"/>
</dbReference>
<evidence type="ECO:0000313" key="9">
    <source>
        <dbReference type="Proteomes" id="UP000192656"/>
    </source>
</evidence>
<keyword evidence="1" id="KW-0004">4Fe-4S</keyword>
<dbReference type="Proteomes" id="UP000192656">
    <property type="component" value="Unassembled WGS sequence"/>
</dbReference>
<dbReference type="PROSITE" id="PS51379">
    <property type="entry name" value="4FE4S_FER_2"/>
    <property type="match status" value="2"/>
</dbReference>
<dbReference type="InterPro" id="IPR004017">
    <property type="entry name" value="Cys_rich_dom"/>
</dbReference>
<feature type="transmembrane region" description="Helical" evidence="6">
    <location>
        <begin position="81"/>
        <end position="99"/>
    </location>
</feature>
<proteinExistence type="predicted"/>
<dbReference type="InterPro" id="IPR009051">
    <property type="entry name" value="Helical_ferredxn"/>
</dbReference>
<evidence type="ECO:0000256" key="1">
    <source>
        <dbReference type="ARBA" id="ARBA00022485"/>
    </source>
</evidence>
<dbReference type="PANTHER" id="PTHR43255:SF1">
    <property type="entry name" value="IRON-SULFUR-BINDING OXIDOREDUCTASE FADF-RELATED"/>
    <property type="match status" value="1"/>
</dbReference>
<dbReference type="AlphaFoldDB" id="A0A1W2E5D2"/>
<feature type="transmembrane region" description="Helical" evidence="6">
    <location>
        <begin position="105"/>
        <end position="123"/>
    </location>
</feature>
<dbReference type="Gene3D" id="1.10.1060.10">
    <property type="entry name" value="Alpha-helical ferredoxin"/>
    <property type="match status" value="1"/>
</dbReference>
<sequence>MFYMERFHKELYCAVSRLPILVCLATFLVLILRAAAMARAWKKGRPATARLLRGFIEFHRRYLNDVHHVVAREPSSARMHALLVGGFLGALSFFLASLALPAVSFLPALVLGCLIFMLAGLRLEFQRRADPPVRLSRGSYQRLPILFALALAFMGLTASSSFVALPNGIDLALTLAANLAGLVGLGGLAWLAGTGPMRHAVAGAIYLVAHPRPERFGQGRSTGLRPVELGAARLGARTAEDFQWPQLASFDACVQCGRCEVACPAFAAGQPLNPKKLINDLAVASRGTGQLSYHGNPHPGRCPDLPELSPGMDLIARDDAPGLSPDTIYACTTCRACVEACPMMIEHVDAVIDLRRSEVLNEGRLAGQAQVAVENLRQTGTLSGEALDARFDFATDLAIPVLSETGYADMLLWVGEAAFDRRAQRTIRALVKLLKHAGIDFAILGAEEQDCGDQARRLGDEATFQFLACANIETLSRYRFDTIVTADPHAMHVLRNEYPAFGGHYRVRHHTDVLAELLDRGALLPSGRHEGRITYHDPCYLARYNGEIEAPRRILAALGGDFVEMERSGLKSHCCGGGGAAPLTDIPGERRIPDMRMAQASATGAHCVAVACPGCTAMLEGVAGTRADVRDLAELLWDRVDGASA</sequence>
<keyword evidence="6" id="KW-0472">Membrane</keyword>
<gene>
    <name evidence="8" type="ORF">SAMN06297251_12156</name>
</gene>
<protein>
    <submittedName>
        <fullName evidence="8">Fe-S oxidoreductase</fullName>
    </submittedName>
</protein>
<reference evidence="8 9" key="1">
    <citation type="submission" date="2017-04" db="EMBL/GenBank/DDBJ databases">
        <authorList>
            <person name="Afonso C.L."/>
            <person name="Miller P.J."/>
            <person name="Scott M.A."/>
            <person name="Spackman E."/>
            <person name="Goraichik I."/>
            <person name="Dimitrov K.M."/>
            <person name="Suarez D.L."/>
            <person name="Swayne D.E."/>
        </authorList>
    </citation>
    <scope>NUCLEOTIDE SEQUENCE [LARGE SCALE GENOMIC DNA]</scope>
    <source>
        <strain evidence="8 9">CGMCC 1.10972</strain>
    </source>
</reference>
<evidence type="ECO:0000256" key="3">
    <source>
        <dbReference type="ARBA" id="ARBA00023002"/>
    </source>
</evidence>
<dbReference type="GO" id="GO:0046872">
    <property type="term" value="F:metal ion binding"/>
    <property type="evidence" value="ECO:0007669"/>
    <property type="project" value="UniProtKB-KW"/>
</dbReference>
<dbReference type="EMBL" id="FWXR01000021">
    <property type="protein sequence ID" value="SMD04944.1"/>
    <property type="molecule type" value="Genomic_DNA"/>
</dbReference>
<keyword evidence="4" id="KW-0408">Iron</keyword>
<keyword evidence="6" id="KW-1133">Transmembrane helix</keyword>
<dbReference type="Pfam" id="PF02754">
    <property type="entry name" value="CCG"/>
    <property type="match status" value="2"/>
</dbReference>
<keyword evidence="9" id="KW-1185">Reference proteome</keyword>